<dbReference type="OrthoDB" id="416441at2759"/>
<dbReference type="InterPro" id="IPR008979">
    <property type="entry name" value="Galactose-bd-like_sf"/>
</dbReference>
<evidence type="ECO:0000259" key="2">
    <source>
        <dbReference type="Pfam" id="PF02129"/>
    </source>
</evidence>
<keyword evidence="5" id="KW-1185">Reference proteome</keyword>
<accession>A0A8H4JKT9</accession>
<dbReference type="GO" id="GO:0008239">
    <property type="term" value="F:dipeptidyl-peptidase activity"/>
    <property type="evidence" value="ECO:0007669"/>
    <property type="project" value="InterPro"/>
</dbReference>
<evidence type="ECO:0000259" key="3">
    <source>
        <dbReference type="Pfam" id="PF08530"/>
    </source>
</evidence>
<name>A0A8H4JKT9_9HYPO</name>
<dbReference type="Pfam" id="PF08530">
    <property type="entry name" value="PepX_C"/>
    <property type="match status" value="1"/>
</dbReference>
<evidence type="ECO:0000313" key="4">
    <source>
        <dbReference type="EMBL" id="KAF4426695.1"/>
    </source>
</evidence>
<dbReference type="Proteomes" id="UP000605986">
    <property type="component" value="Unassembled WGS sequence"/>
</dbReference>
<organism evidence="4 5">
    <name type="scientific">Fusarium austroafricanum</name>
    <dbReference type="NCBI Taxonomy" id="2364996"/>
    <lineage>
        <taxon>Eukaryota</taxon>
        <taxon>Fungi</taxon>
        <taxon>Dikarya</taxon>
        <taxon>Ascomycota</taxon>
        <taxon>Pezizomycotina</taxon>
        <taxon>Sordariomycetes</taxon>
        <taxon>Hypocreomycetidae</taxon>
        <taxon>Hypocreales</taxon>
        <taxon>Nectriaceae</taxon>
        <taxon>Fusarium</taxon>
        <taxon>Fusarium concolor species complex</taxon>
    </lineage>
</organism>
<dbReference type="Gene3D" id="3.40.50.1820">
    <property type="entry name" value="alpha/beta hydrolase"/>
    <property type="match status" value="1"/>
</dbReference>
<dbReference type="InterPro" id="IPR013736">
    <property type="entry name" value="Xaa-Pro_dipept_C"/>
</dbReference>
<dbReference type="AlphaFoldDB" id="A0A8H4JKT9"/>
<dbReference type="InterPro" id="IPR000383">
    <property type="entry name" value="Xaa-Pro-like_dom"/>
</dbReference>
<dbReference type="SUPFAM" id="SSF53474">
    <property type="entry name" value="alpha/beta-Hydrolases"/>
    <property type="match status" value="1"/>
</dbReference>
<comment type="caution">
    <text evidence="4">The sequence shown here is derived from an EMBL/GenBank/DDBJ whole genome shotgun (WGS) entry which is preliminary data.</text>
</comment>
<keyword evidence="1" id="KW-0378">Hydrolase</keyword>
<dbReference type="Gene3D" id="2.60.120.260">
    <property type="entry name" value="Galactose-binding domain-like"/>
    <property type="match status" value="1"/>
</dbReference>
<evidence type="ECO:0000313" key="5">
    <source>
        <dbReference type="Proteomes" id="UP000605986"/>
    </source>
</evidence>
<proteinExistence type="predicted"/>
<feature type="domain" description="Xaa-Pro dipeptidyl-peptidase-like" evidence="2">
    <location>
        <begin position="232"/>
        <end position="287"/>
    </location>
</feature>
<reference evidence="4" key="1">
    <citation type="submission" date="2020-01" db="EMBL/GenBank/DDBJ databases">
        <title>Identification and distribution of gene clusters putatively required for synthesis of sphingolipid metabolism inhibitors in phylogenetically diverse species of the filamentous fungus Fusarium.</title>
        <authorList>
            <person name="Kim H.-S."/>
            <person name="Busman M."/>
            <person name="Brown D.W."/>
            <person name="Divon H."/>
            <person name="Uhlig S."/>
            <person name="Proctor R.H."/>
        </authorList>
    </citation>
    <scope>NUCLEOTIDE SEQUENCE</scope>
    <source>
        <strain evidence="4">NRRL 53441</strain>
    </source>
</reference>
<gene>
    <name evidence="4" type="ORF">F53441_14097</name>
</gene>
<protein>
    <submittedName>
        <fullName evidence="4">X-Pro dipeptidyl-peptidase C-terminal non-catalytic domain-containing protein</fullName>
    </submittedName>
</protein>
<feature type="domain" description="Xaa-Pro dipeptidyl-peptidase C-terminal" evidence="3">
    <location>
        <begin position="452"/>
        <end position="503"/>
    </location>
</feature>
<dbReference type="EMBL" id="JAADJG010001059">
    <property type="protein sequence ID" value="KAF4426695.1"/>
    <property type="molecule type" value="Genomic_DNA"/>
</dbReference>
<dbReference type="Pfam" id="PF02129">
    <property type="entry name" value="Peptidase_S15"/>
    <property type="match status" value="1"/>
</dbReference>
<evidence type="ECO:0000256" key="1">
    <source>
        <dbReference type="ARBA" id="ARBA00022801"/>
    </source>
</evidence>
<dbReference type="SUPFAM" id="SSF49785">
    <property type="entry name" value="Galactose-binding domain-like"/>
    <property type="match status" value="1"/>
</dbReference>
<dbReference type="InterPro" id="IPR029058">
    <property type="entry name" value="AB_hydrolase_fold"/>
</dbReference>
<sequence length="522" mass="58221">MSAQILNRASLEWPFPRWAFVGLNYQTPSYSGITDKEGRFSFRTGEYVTFSIKNLTIGTAAGAPSLTLASLVYDANHGSKATIPDITEPSTINRARFLQSLSQEADLRNGVPIDDSIRKVMNADVGKVSFTFAIDAFEQVVSPLFRQLGYRLRGAAEARNHLRRGVQGIKLLRDVRLLSATAPLREQTSFTPLTLGIGSRITQADYDASEEREAEWFEKSRDDINVYFRHSEAAVSAKSTTWVPRSYALVRVDGRGVGRTSGKLEPFSHQEARDFYDAIQWTAEQPCAEPTSSQGHCPPLASDADAYRELAYPGGVLLEKYRKWWFSYTVDGSKNSDSEPVDFLGGLLDHPYDDEHYHGAANLSTEFSKIRIPILTSLPSSSKQLLVWDATYVPYMYGDSAKDIEDFFDRHLKGKKVASEPVPVRLVHRTGDGKFEWLIGRVMSDKPQAEHVAEYSADVTDSSKELPSAIFESEPLSEKLDLAGHFRATLWVSSSSSDADIYIATRVMDGDREVLSTECLLH</sequence>